<evidence type="ECO:0000313" key="3">
    <source>
        <dbReference type="EMBL" id="KSU83962.1"/>
    </source>
</evidence>
<dbReference type="SUPFAM" id="SSF46785">
    <property type="entry name" value="Winged helix' DNA-binding domain"/>
    <property type="match status" value="1"/>
</dbReference>
<evidence type="ECO:0000256" key="1">
    <source>
        <dbReference type="ARBA" id="ARBA00023125"/>
    </source>
</evidence>
<comment type="caution">
    <text evidence="3">The sequence shown here is derived from an EMBL/GenBank/DDBJ whole genome shotgun (WGS) entry which is preliminary data.</text>
</comment>
<organism evidence="3 4">
    <name type="scientific">Priestia veravalensis</name>
    <dbReference type="NCBI Taxonomy" id="1414648"/>
    <lineage>
        <taxon>Bacteria</taxon>
        <taxon>Bacillati</taxon>
        <taxon>Bacillota</taxon>
        <taxon>Bacilli</taxon>
        <taxon>Bacillales</taxon>
        <taxon>Bacillaceae</taxon>
        <taxon>Priestia</taxon>
    </lineage>
</organism>
<feature type="domain" description="HTH arsR-type" evidence="2">
    <location>
        <begin position="3"/>
        <end position="87"/>
    </location>
</feature>
<dbReference type="CDD" id="cd00090">
    <property type="entry name" value="HTH_ARSR"/>
    <property type="match status" value="1"/>
</dbReference>
<protein>
    <recommendedName>
        <fullName evidence="2">HTH arsR-type domain-containing protein</fullName>
    </recommendedName>
</protein>
<sequence length="176" mass="20549">MKNKADILLHPVRMRIVQALLEEKLTVYQLVKKLGNVPQATMYRQLSTLVDAGLVLVSEERLVRGTPEKIYSVVDEHLRLSPQDIAAYSQEEHLRFFMVYNAHLLMEMQQYLLSRYVENYIEDGFRYGITPLHLSEEEKIEFFDRYRALIGEFVSKKPSPDRKLIKLATTFIPTGD</sequence>
<dbReference type="Gene3D" id="6.10.140.2180">
    <property type="match status" value="1"/>
</dbReference>
<proteinExistence type="predicted"/>
<keyword evidence="1" id="KW-0238">DNA-binding</keyword>
<evidence type="ECO:0000313" key="4">
    <source>
        <dbReference type="Proteomes" id="UP000053681"/>
    </source>
</evidence>
<dbReference type="SMART" id="SM00418">
    <property type="entry name" value="HTH_ARSR"/>
    <property type="match status" value="1"/>
</dbReference>
<dbReference type="InterPro" id="IPR036388">
    <property type="entry name" value="WH-like_DNA-bd_sf"/>
</dbReference>
<dbReference type="InterPro" id="IPR001845">
    <property type="entry name" value="HTH_ArsR_DNA-bd_dom"/>
</dbReference>
<evidence type="ECO:0000259" key="2">
    <source>
        <dbReference type="SMART" id="SM00418"/>
    </source>
</evidence>
<dbReference type="GO" id="GO:0003677">
    <property type="term" value="F:DNA binding"/>
    <property type="evidence" value="ECO:0007669"/>
    <property type="project" value="UniProtKB-KW"/>
</dbReference>
<accession>A0A0V8JAN4</accession>
<dbReference type="RefSeq" id="WP_062687473.1">
    <property type="nucleotide sequence ID" value="NZ_KQ758762.1"/>
</dbReference>
<dbReference type="NCBIfam" id="NF005061">
    <property type="entry name" value="PRK06474.1"/>
    <property type="match status" value="1"/>
</dbReference>
<dbReference type="InterPro" id="IPR011991">
    <property type="entry name" value="ArsR-like_HTH"/>
</dbReference>
<reference evidence="3 4" key="1">
    <citation type="submission" date="2015-11" db="EMBL/GenBank/DDBJ databases">
        <title>Bacillus caseinolyticus sp nov.</title>
        <authorList>
            <person name="Dastager S.G."/>
            <person name="Mawlankar R."/>
        </authorList>
    </citation>
    <scope>NUCLEOTIDE SEQUENCE [LARGE SCALE GENOMIC DNA]</scope>
    <source>
        <strain evidence="3 4">SGD-V-76</strain>
    </source>
</reference>
<dbReference type="Proteomes" id="UP000053681">
    <property type="component" value="Unassembled WGS sequence"/>
</dbReference>
<dbReference type="AlphaFoldDB" id="A0A0V8JAN4"/>
<name>A0A0V8JAN4_9BACI</name>
<keyword evidence="4" id="KW-1185">Reference proteome</keyword>
<dbReference type="Gene3D" id="1.10.10.10">
    <property type="entry name" value="Winged helix-like DNA-binding domain superfamily/Winged helix DNA-binding domain"/>
    <property type="match status" value="1"/>
</dbReference>
<dbReference type="GO" id="GO:0003700">
    <property type="term" value="F:DNA-binding transcription factor activity"/>
    <property type="evidence" value="ECO:0007669"/>
    <property type="project" value="InterPro"/>
</dbReference>
<dbReference type="Pfam" id="PF12840">
    <property type="entry name" value="HTH_20"/>
    <property type="match status" value="1"/>
</dbReference>
<gene>
    <name evidence="3" type="ORF">AS180_21225</name>
</gene>
<dbReference type="EMBL" id="LNQP01000148">
    <property type="protein sequence ID" value="KSU83962.1"/>
    <property type="molecule type" value="Genomic_DNA"/>
</dbReference>
<dbReference type="InterPro" id="IPR036390">
    <property type="entry name" value="WH_DNA-bd_sf"/>
</dbReference>